<dbReference type="InterPro" id="IPR035969">
    <property type="entry name" value="Rab-GAP_TBC_sf"/>
</dbReference>
<comment type="caution">
    <text evidence="2">The sequence shown here is derived from an EMBL/GenBank/DDBJ whole genome shotgun (WGS) entry which is preliminary data.</text>
</comment>
<accession>A0A9D4LH80</accession>
<dbReference type="EMBL" id="JAIWYP010000003">
    <property type="protein sequence ID" value="KAH3857673.1"/>
    <property type="molecule type" value="Genomic_DNA"/>
</dbReference>
<evidence type="ECO:0000313" key="2">
    <source>
        <dbReference type="EMBL" id="KAH3857673.1"/>
    </source>
</evidence>
<protein>
    <submittedName>
        <fullName evidence="2">Uncharacterized protein</fullName>
    </submittedName>
</protein>
<reference evidence="2" key="1">
    <citation type="journal article" date="2019" name="bioRxiv">
        <title>The Genome of the Zebra Mussel, Dreissena polymorpha: A Resource for Invasive Species Research.</title>
        <authorList>
            <person name="McCartney M.A."/>
            <person name="Auch B."/>
            <person name="Kono T."/>
            <person name="Mallez S."/>
            <person name="Zhang Y."/>
            <person name="Obille A."/>
            <person name="Becker A."/>
            <person name="Abrahante J.E."/>
            <person name="Garbe J."/>
            <person name="Badalamenti J.P."/>
            <person name="Herman A."/>
            <person name="Mangelson H."/>
            <person name="Liachko I."/>
            <person name="Sullivan S."/>
            <person name="Sone E.D."/>
            <person name="Koren S."/>
            <person name="Silverstein K.A.T."/>
            <person name="Beckman K.B."/>
            <person name="Gohl D.M."/>
        </authorList>
    </citation>
    <scope>NUCLEOTIDE SEQUENCE</scope>
    <source>
        <strain evidence="2">Duluth1</strain>
        <tissue evidence="2">Whole animal</tissue>
    </source>
</reference>
<dbReference type="Proteomes" id="UP000828390">
    <property type="component" value="Unassembled WGS sequence"/>
</dbReference>
<proteinExistence type="predicted"/>
<dbReference type="Gene3D" id="1.10.472.80">
    <property type="entry name" value="Ypt/Rab-GAP domain of gyp1p, domain 3"/>
    <property type="match status" value="1"/>
</dbReference>
<feature type="region of interest" description="Disordered" evidence="1">
    <location>
        <begin position="814"/>
        <end position="862"/>
    </location>
</feature>
<evidence type="ECO:0000313" key="3">
    <source>
        <dbReference type="Proteomes" id="UP000828390"/>
    </source>
</evidence>
<reference evidence="2" key="2">
    <citation type="submission" date="2020-11" db="EMBL/GenBank/DDBJ databases">
        <authorList>
            <person name="McCartney M.A."/>
            <person name="Auch B."/>
            <person name="Kono T."/>
            <person name="Mallez S."/>
            <person name="Becker A."/>
            <person name="Gohl D.M."/>
            <person name="Silverstein K.A.T."/>
            <person name="Koren S."/>
            <person name="Bechman K.B."/>
            <person name="Herman A."/>
            <person name="Abrahante J.E."/>
            <person name="Garbe J."/>
        </authorList>
    </citation>
    <scope>NUCLEOTIDE SEQUENCE</scope>
    <source>
        <strain evidence="2">Duluth1</strain>
        <tissue evidence="2">Whole animal</tissue>
    </source>
</reference>
<name>A0A9D4LH80_DREPO</name>
<sequence>MANIDQEREVRQDREPYQIQWLNSAYQQTLLPTAPWHQIEDRISFILAQRVEKQFLKPERKEALLQLLGQDFVDKYLPTARRNPWVLDMPQMTPEEKNKMLRDAQAYLNSQIYKATNEVGYEHMTNPNHQGNLAPEYSVFLQHTYAVFKTGLDRELYRQERELTNKKRQQIELEKKYAMKVVAPSRLKASGASTASSIASSKKPSTAAIKAQVQKVEGDPPPLWGAQSNHIGKSVLAILQQDPRKFEHVAGRLHGRQLPGSLRAYMWSDVLFRDERKRLKEVVVEKVVRERFAKALTRGIQDLKINRATSSPINGLIENAVIETYSKTTCLIPYKSPEHMKEAVRTLNVLYVYDRSYEPYLIHWLFPLQIAFQSQEVIDTDVKDDRGENVIELAMYLDLLNSHLFPAWPAVFAIADRSLEVVKLADPDFYNHLKAISRINVKVNPKEFLVHLIHEEKQKAELLLQSTPGGDREQEMSAELLADPLVFIRRWIGEGFVSALDGPSVMYIWDQCFLQGWSTTVIQNFCVALLELLRHRFMEARDYLGMKEVFLNEGCKLYTVDLQHSWIHLEKGNDPADIPYLNRQRPITPASRMSVVSFPQSEPVQGILSPCGVKDVKLEMVIPSEVLAREPWLTRVDPNCLKVSLVLYFGEVRLQSHTSIMPSSVQSTTQDAYGNTVYQIVYPEDRFVYRDIDLAPYDLEREFGSHIYAILRVEYQFNDPAMKGKQAVPVGWARIPMFTRQKSDDAASVNSIVGISWSLQEGEKTVVLHPGEVPDSVISSEPIVPAVYNKPEEGAILGYNSKLSLTIYDPKNEPRGKYGPAIPQQVAPSDTRKPSPAPIPSPRHVSPGPIQPTPAPRPVSTAEPWVPYRKEAAKGNPKPTGLKDAIDLYIDSVRFIPDNASIIKVTGRVLRTGSIGNIEDVFALPDLNSSARSPTFNYRLPINLNKKDADAGMLAFLRVYTVDTVDDTVVVIGSCLVPFFINKKLRVGGFQYRLHNGMPVLAEPIGISGIKPTDLDTVPFIPGASLLLRILPHTEVAAPYPGYSSGYFESAECKPNVSEYRIFGSYSEHMNYPASVREMIQRVLEAEGTQSLGQTDTSLLDWLQDRLDIRRQLSAGQPAENFTITRCVRYRRKMGLAVSIKQVFGMPEGLYIQSFARICPGQLVLGMTPTSEGVAAEEKFVTLQHNYESFQTAQEWTDEPTVLHPYYDQHSCLVVQLFGLEVVYHPSDNQSEPGNVTDPQGQPLTLENDDRIIGWTVLPLFQGNSVLVGTHHVPILKGKPTAELLEQLTRNPCEQVLNAQTWTNRTKYVSGSMQITIWDGHFDFAEIPELPLYEYLLEAVGPMADYRKARNPGTGKTMNSFILDSLEPKYKKQGTSGAVFLKERGFFKELMERTFYELMESALMTAGYGPL</sequence>
<dbReference type="SUPFAM" id="SSF47923">
    <property type="entry name" value="Ypt/Rab-GAP domain of gyp1p"/>
    <property type="match status" value="1"/>
</dbReference>
<gene>
    <name evidence="2" type="ORF">DPMN_100285</name>
</gene>
<evidence type="ECO:0000256" key="1">
    <source>
        <dbReference type="SAM" id="MobiDB-lite"/>
    </source>
</evidence>
<organism evidence="2 3">
    <name type="scientific">Dreissena polymorpha</name>
    <name type="common">Zebra mussel</name>
    <name type="synonym">Mytilus polymorpha</name>
    <dbReference type="NCBI Taxonomy" id="45954"/>
    <lineage>
        <taxon>Eukaryota</taxon>
        <taxon>Metazoa</taxon>
        <taxon>Spiralia</taxon>
        <taxon>Lophotrochozoa</taxon>
        <taxon>Mollusca</taxon>
        <taxon>Bivalvia</taxon>
        <taxon>Autobranchia</taxon>
        <taxon>Heteroconchia</taxon>
        <taxon>Euheterodonta</taxon>
        <taxon>Imparidentia</taxon>
        <taxon>Neoheterodontei</taxon>
        <taxon>Myida</taxon>
        <taxon>Dreissenoidea</taxon>
        <taxon>Dreissenidae</taxon>
        <taxon>Dreissena</taxon>
    </lineage>
</organism>
<keyword evidence="3" id="KW-1185">Reference proteome</keyword>